<feature type="compositionally biased region" description="Polar residues" evidence="1">
    <location>
        <begin position="1"/>
        <end position="12"/>
    </location>
</feature>
<name>A0A0N4ZDT9_PARTI</name>
<evidence type="ECO:0000259" key="2">
    <source>
        <dbReference type="Pfam" id="PF07707"/>
    </source>
</evidence>
<sequence length="353" mass="39803">MSNTDLLSTGSYLKSEGTDKSTELENINTKEIGKVVYANGLEILWNVAEGSLKIINKSYQEEAKKINNTKNQGHNKDKETTILLAESNQVNISTNLFAHYSYYIQRLKNGNPVDRLIVKASTFDSISVQKIIYYITYGTIEYSLNEVGLISRVATSFEMPSILNDIEVSLVSFGSYTPQLLAKILSIVSHEDYLITIRGKKNVLKVVNEHLTKFLSSNAFLTVSPSAVVNLLSYDKLKVIDEVEAFRIAIYYLVNGNNQLYADPILNCIRYSNITDIEMKAIIHICEAYNDAYIKKCLGYYIEEYLRHETIGKHGENRNMNTLCKRTFGNGSVSVTMKGLEKKSIKLSKSNGF</sequence>
<dbReference type="WBParaSite" id="PTRK_0000574500.1">
    <property type="protein sequence ID" value="PTRK_0000574500.1"/>
    <property type="gene ID" value="PTRK_0000574500"/>
</dbReference>
<feature type="domain" description="BACK" evidence="2">
    <location>
        <begin position="201"/>
        <end position="281"/>
    </location>
</feature>
<feature type="region of interest" description="Disordered" evidence="1">
    <location>
        <begin position="1"/>
        <end position="20"/>
    </location>
</feature>
<dbReference type="AlphaFoldDB" id="A0A0N4ZDT9"/>
<dbReference type="Pfam" id="PF07707">
    <property type="entry name" value="BACK"/>
    <property type="match status" value="1"/>
</dbReference>
<evidence type="ECO:0000313" key="4">
    <source>
        <dbReference type="WBParaSite" id="PTRK_0000574500.1"/>
    </source>
</evidence>
<proteinExistence type="predicted"/>
<dbReference type="STRING" id="131310.A0A0N4ZDT9"/>
<protein>
    <submittedName>
        <fullName evidence="4">BACK domain-containing protein</fullName>
    </submittedName>
</protein>
<dbReference type="Gene3D" id="1.25.40.420">
    <property type="match status" value="1"/>
</dbReference>
<reference evidence="4" key="1">
    <citation type="submission" date="2017-02" db="UniProtKB">
        <authorList>
            <consortium name="WormBaseParasite"/>
        </authorList>
    </citation>
    <scope>IDENTIFICATION</scope>
</reference>
<dbReference type="InterPro" id="IPR011705">
    <property type="entry name" value="BACK"/>
</dbReference>
<accession>A0A0N4ZDT9</accession>
<evidence type="ECO:0000313" key="3">
    <source>
        <dbReference type="Proteomes" id="UP000038045"/>
    </source>
</evidence>
<organism evidence="3 4">
    <name type="scientific">Parastrongyloides trichosuri</name>
    <name type="common">Possum-specific nematode worm</name>
    <dbReference type="NCBI Taxonomy" id="131310"/>
    <lineage>
        <taxon>Eukaryota</taxon>
        <taxon>Metazoa</taxon>
        <taxon>Ecdysozoa</taxon>
        <taxon>Nematoda</taxon>
        <taxon>Chromadorea</taxon>
        <taxon>Rhabditida</taxon>
        <taxon>Tylenchina</taxon>
        <taxon>Panagrolaimomorpha</taxon>
        <taxon>Strongyloidoidea</taxon>
        <taxon>Strongyloididae</taxon>
        <taxon>Parastrongyloides</taxon>
    </lineage>
</organism>
<evidence type="ECO:0000256" key="1">
    <source>
        <dbReference type="SAM" id="MobiDB-lite"/>
    </source>
</evidence>
<dbReference type="Proteomes" id="UP000038045">
    <property type="component" value="Unplaced"/>
</dbReference>
<keyword evidence="3" id="KW-1185">Reference proteome</keyword>